<dbReference type="SUPFAM" id="SSF54975">
    <property type="entry name" value="Acylphosphatase/BLUF domain-like"/>
    <property type="match status" value="1"/>
</dbReference>
<organism evidence="2 3">
    <name type="scientific">Mucilaginibacter glaciei</name>
    <dbReference type="NCBI Taxonomy" id="2772109"/>
    <lineage>
        <taxon>Bacteria</taxon>
        <taxon>Pseudomonadati</taxon>
        <taxon>Bacteroidota</taxon>
        <taxon>Sphingobacteriia</taxon>
        <taxon>Sphingobacteriales</taxon>
        <taxon>Sphingobacteriaceae</taxon>
        <taxon>Mucilaginibacter</taxon>
    </lineage>
</organism>
<dbReference type="AlphaFoldDB" id="A0A926S309"/>
<reference evidence="2" key="1">
    <citation type="submission" date="2020-09" db="EMBL/GenBank/DDBJ databases">
        <title>Novel species of Mucilaginibacter isolated from a glacier on the Tibetan Plateau.</title>
        <authorList>
            <person name="Liu Q."/>
            <person name="Xin Y.-H."/>
        </authorList>
    </citation>
    <scope>NUCLEOTIDE SEQUENCE</scope>
    <source>
        <strain evidence="2">ZB1P21</strain>
    </source>
</reference>
<dbReference type="EMBL" id="JACWMX010000006">
    <property type="protein sequence ID" value="MBD1394437.1"/>
    <property type="molecule type" value="Genomic_DNA"/>
</dbReference>
<proteinExistence type="predicted"/>
<dbReference type="PROSITE" id="PS50925">
    <property type="entry name" value="BLUF"/>
    <property type="match status" value="1"/>
</dbReference>
<dbReference type="GO" id="GO:0071949">
    <property type="term" value="F:FAD binding"/>
    <property type="evidence" value="ECO:0007669"/>
    <property type="project" value="InterPro"/>
</dbReference>
<sequence length="140" mass="15739">MKNIVYVSTAIKPLPKDILMEILVTSRLYNQTHNISGILLYAEGTFIQVLEGDDNEVDHIFGQIITDNRHKNIIKLIDGPINHRSFADWLMGFSSLEEQEAANLLGYLRPPGNWDNNGSNSASVATIKAFFESNQLNISY</sequence>
<keyword evidence="3" id="KW-1185">Reference proteome</keyword>
<evidence type="ECO:0000313" key="3">
    <source>
        <dbReference type="Proteomes" id="UP000619078"/>
    </source>
</evidence>
<dbReference type="RefSeq" id="WP_191164183.1">
    <property type="nucleotide sequence ID" value="NZ_JACWMX010000006.1"/>
</dbReference>
<gene>
    <name evidence="2" type="ORF">IDJ76_15110</name>
</gene>
<name>A0A926S309_9SPHI</name>
<accession>A0A926S309</accession>
<dbReference type="GO" id="GO:0009882">
    <property type="term" value="F:blue light photoreceptor activity"/>
    <property type="evidence" value="ECO:0007669"/>
    <property type="project" value="InterPro"/>
</dbReference>
<feature type="domain" description="BLUF" evidence="1">
    <location>
        <begin position="1"/>
        <end position="92"/>
    </location>
</feature>
<evidence type="ECO:0000313" key="2">
    <source>
        <dbReference type="EMBL" id="MBD1394437.1"/>
    </source>
</evidence>
<dbReference type="InterPro" id="IPR036046">
    <property type="entry name" value="Acylphosphatase-like_dom_sf"/>
</dbReference>
<dbReference type="Proteomes" id="UP000619078">
    <property type="component" value="Unassembled WGS sequence"/>
</dbReference>
<evidence type="ECO:0000259" key="1">
    <source>
        <dbReference type="PROSITE" id="PS50925"/>
    </source>
</evidence>
<dbReference type="Gene3D" id="3.30.70.100">
    <property type="match status" value="1"/>
</dbReference>
<dbReference type="InterPro" id="IPR007024">
    <property type="entry name" value="BLUF_domain"/>
</dbReference>
<comment type="caution">
    <text evidence="2">The sequence shown here is derived from an EMBL/GenBank/DDBJ whole genome shotgun (WGS) entry which is preliminary data.</text>
</comment>
<dbReference type="Pfam" id="PF04940">
    <property type="entry name" value="BLUF"/>
    <property type="match status" value="1"/>
</dbReference>
<protein>
    <submittedName>
        <fullName evidence="2">BLUF domain-containing protein</fullName>
    </submittedName>
</protein>
<dbReference type="SMART" id="SM01034">
    <property type="entry name" value="BLUF"/>
    <property type="match status" value="1"/>
</dbReference>